<reference evidence="1" key="2">
    <citation type="submission" date="2021-03" db="UniProtKB">
        <authorList>
            <consortium name="EnsemblPlants"/>
        </authorList>
    </citation>
    <scope>IDENTIFICATION</scope>
</reference>
<evidence type="ECO:0000313" key="2">
    <source>
        <dbReference type="Proteomes" id="UP000596660"/>
    </source>
</evidence>
<accession>A0A803MJD1</accession>
<reference evidence="1" key="1">
    <citation type="journal article" date="2017" name="Nature">
        <title>The genome of Chenopodium quinoa.</title>
        <authorList>
            <person name="Jarvis D.E."/>
            <person name="Ho Y.S."/>
            <person name="Lightfoot D.J."/>
            <person name="Schmoeckel S.M."/>
            <person name="Li B."/>
            <person name="Borm T.J.A."/>
            <person name="Ohyanagi H."/>
            <person name="Mineta K."/>
            <person name="Michell C.T."/>
            <person name="Saber N."/>
            <person name="Kharbatia N.M."/>
            <person name="Rupper R.R."/>
            <person name="Sharp A.R."/>
            <person name="Dally N."/>
            <person name="Boughton B.A."/>
            <person name="Woo Y.H."/>
            <person name="Gao G."/>
            <person name="Schijlen E.G.W.M."/>
            <person name="Guo X."/>
            <person name="Momin A.A."/>
            <person name="Negrao S."/>
            <person name="Al-Babili S."/>
            <person name="Gehring C."/>
            <person name="Roessner U."/>
            <person name="Jung C."/>
            <person name="Murphy K."/>
            <person name="Arold S.T."/>
            <person name="Gojobori T."/>
            <person name="van der Linden C.G."/>
            <person name="van Loo E.N."/>
            <person name="Jellen E.N."/>
            <person name="Maughan P.J."/>
            <person name="Tester M."/>
        </authorList>
    </citation>
    <scope>NUCLEOTIDE SEQUENCE [LARGE SCALE GENOMIC DNA]</scope>
    <source>
        <strain evidence="1">cv. PI 614886</strain>
    </source>
</reference>
<keyword evidence="2" id="KW-1185">Reference proteome</keyword>
<dbReference type="Proteomes" id="UP000596660">
    <property type="component" value="Unplaced"/>
</dbReference>
<evidence type="ECO:0000313" key="1">
    <source>
        <dbReference type="EnsemblPlants" id="AUR62030377-RA:cds"/>
    </source>
</evidence>
<organism evidence="1 2">
    <name type="scientific">Chenopodium quinoa</name>
    <name type="common">Quinoa</name>
    <dbReference type="NCBI Taxonomy" id="63459"/>
    <lineage>
        <taxon>Eukaryota</taxon>
        <taxon>Viridiplantae</taxon>
        <taxon>Streptophyta</taxon>
        <taxon>Embryophyta</taxon>
        <taxon>Tracheophyta</taxon>
        <taxon>Spermatophyta</taxon>
        <taxon>Magnoliopsida</taxon>
        <taxon>eudicotyledons</taxon>
        <taxon>Gunneridae</taxon>
        <taxon>Pentapetalae</taxon>
        <taxon>Caryophyllales</taxon>
        <taxon>Chenopodiaceae</taxon>
        <taxon>Chenopodioideae</taxon>
        <taxon>Atripliceae</taxon>
        <taxon>Chenopodium</taxon>
    </lineage>
</organism>
<proteinExistence type="predicted"/>
<sequence length="149" mass="16737">MATIEPIVVNLQDPEAHYEKLVKELEVKGKAEGEAGGAQLLAGEVELTSPTTNFTDSKLTKIDVHFWSGYTLTSFPDMNRFTTYYFREKGPLPQGVKWGYCYASGTDSTARKWVAAFDSAAGKVIQTTNLPSRIIELNNYYDWKQLRVC</sequence>
<dbReference type="AlphaFoldDB" id="A0A803MJD1"/>
<name>A0A803MJD1_CHEQI</name>
<dbReference type="EnsemblPlants" id="AUR62030377-RA">
    <property type="protein sequence ID" value="AUR62030377-RA:cds"/>
    <property type="gene ID" value="AUR62030377"/>
</dbReference>
<protein>
    <submittedName>
        <fullName evidence="1">Uncharacterized protein</fullName>
    </submittedName>
</protein>
<dbReference type="Gramene" id="AUR62030377-RA">
    <property type="protein sequence ID" value="AUR62030377-RA:cds"/>
    <property type="gene ID" value="AUR62030377"/>
</dbReference>